<reference evidence="1 3" key="1">
    <citation type="submission" date="2017-02" db="EMBL/GenBank/DDBJ databases">
        <authorList>
            <person name="Varghese N."/>
            <person name="Submissions S."/>
        </authorList>
    </citation>
    <scope>NUCLEOTIDE SEQUENCE [LARGE SCALE GENOMIC DNA]</scope>
    <source>
        <strain evidence="1 3">DSM 16775</strain>
    </source>
</reference>
<evidence type="ECO:0000313" key="4">
    <source>
        <dbReference type="Proteomes" id="UP000251937"/>
    </source>
</evidence>
<comment type="caution">
    <text evidence="2">The sequence shown here is derived from an EMBL/GenBank/DDBJ whole genome shotgun (WGS) entry which is preliminary data.</text>
</comment>
<proteinExistence type="predicted"/>
<gene>
    <name evidence="2" type="ORF">NCTC11212_04128</name>
    <name evidence="1" type="ORF">SAMN05421800_14410</name>
</gene>
<evidence type="ECO:0000313" key="2">
    <source>
        <dbReference type="EMBL" id="SQA92552.1"/>
    </source>
</evidence>
<dbReference type="RefSeq" id="WP_079467253.1">
    <property type="nucleotide sequence ID" value="NZ_CP033934.1"/>
</dbReference>
<evidence type="ECO:0000313" key="3">
    <source>
        <dbReference type="Proteomes" id="UP000190669"/>
    </source>
</evidence>
<dbReference type="Proteomes" id="UP000190669">
    <property type="component" value="Unassembled WGS sequence"/>
</dbReference>
<organism evidence="2 4">
    <name type="scientific">Chryseobacterium balustinum</name>
    <dbReference type="NCBI Taxonomy" id="246"/>
    <lineage>
        <taxon>Bacteria</taxon>
        <taxon>Pseudomonadati</taxon>
        <taxon>Bacteroidota</taxon>
        <taxon>Flavobacteriia</taxon>
        <taxon>Flavobacteriales</taxon>
        <taxon>Weeksellaceae</taxon>
        <taxon>Chryseobacterium group</taxon>
        <taxon>Chryseobacterium</taxon>
    </lineage>
</organism>
<dbReference type="KEGG" id="cbp:EB354_03810"/>
<accession>A0AAX2IRF4</accession>
<keyword evidence="3" id="KW-1185">Reference proteome</keyword>
<dbReference type="EMBL" id="FUZE01000044">
    <property type="protein sequence ID" value="SKC13127.1"/>
    <property type="molecule type" value="Genomic_DNA"/>
</dbReference>
<dbReference type="EMBL" id="UAVR01000024">
    <property type="protein sequence ID" value="SQA92552.1"/>
    <property type="molecule type" value="Genomic_DNA"/>
</dbReference>
<dbReference type="AlphaFoldDB" id="A0AAX2IRF4"/>
<dbReference type="Proteomes" id="UP000251937">
    <property type="component" value="Unassembled WGS sequence"/>
</dbReference>
<sequence>MAEININTLIFEILNKISKIRTAKVSMFPLDDTYGHPPFLRFGFSLADETELISILKKIISEFEGNLRWLIIRNPDSKNCILIPEIFEKISSEGQFYKKNFWVKQFGEDTYKRYIDFSLEDIPKLSEHIKKGFPKIFHQND</sequence>
<protein>
    <submittedName>
        <fullName evidence="2">Uncharacterized protein</fullName>
    </submittedName>
</protein>
<name>A0AAX2IRF4_9FLAO</name>
<evidence type="ECO:0000313" key="1">
    <source>
        <dbReference type="EMBL" id="SKC13127.1"/>
    </source>
</evidence>
<reference evidence="2 4" key="2">
    <citation type="submission" date="2018-06" db="EMBL/GenBank/DDBJ databases">
        <authorList>
            <consortium name="Pathogen Informatics"/>
            <person name="Doyle S."/>
        </authorList>
    </citation>
    <scope>NUCLEOTIDE SEQUENCE [LARGE SCALE GENOMIC DNA]</scope>
    <source>
        <strain evidence="2 4">NCTC11212</strain>
    </source>
</reference>